<dbReference type="EMBL" id="JBGBPY010000001">
    <property type="protein sequence ID" value="MEY2181308.1"/>
    <property type="molecule type" value="Genomic_DNA"/>
</dbReference>
<dbReference type="SUPFAM" id="SSF52540">
    <property type="entry name" value="P-loop containing nucleoside triphosphate hydrolases"/>
    <property type="match status" value="1"/>
</dbReference>
<comment type="caution">
    <text evidence="1">The sequence shown here is derived from an EMBL/GenBank/DDBJ whole genome shotgun (WGS) entry which is preliminary data.</text>
</comment>
<keyword evidence="2" id="KW-1185">Reference proteome</keyword>
<dbReference type="Proteomes" id="UP001562159">
    <property type="component" value="Unassembled WGS sequence"/>
</dbReference>
<proteinExistence type="predicted"/>
<evidence type="ECO:0000313" key="1">
    <source>
        <dbReference type="EMBL" id="MEY2181308.1"/>
    </source>
</evidence>
<protein>
    <recommendedName>
        <fullName evidence="3">AAA+ ATPase domain-containing protein</fullName>
    </recommendedName>
</protein>
<dbReference type="InterPro" id="IPR027417">
    <property type="entry name" value="P-loop_NTPase"/>
</dbReference>
<reference evidence="1 2" key="1">
    <citation type="submission" date="2024-07" db="EMBL/GenBank/DDBJ databases">
        <title>Molecular mechanisms and environmental adaptations of flagellar loss and biofilm growth of Rhodanobacter under environmental stress.</title>
        <authorList>
            <person name="Chen M."/>
        </authorList>
    </citation>
    <scope>NUCLEOTIDE SEQUENCE [LARGE SCALE GENOMIC DNA]</scope>
    <source>
        <strain evidence="1 2">RS22</strain>
    </source>
</reference>
<name>A0ABV4AM69_9GAMM</name>
<accession>A0ABV4AM69</accession>
<gene>
    <name evidence="1" type="ORF">AB7878_02670</name>
</gene>
<evidence type="ECO:0000313" key="2">
    <source>
        <dbReference type="Proteomes" id="UP001562159"/>
    </source>
</evidence>
<organism evidence="1 2">
    <name type="scientific">Rhodanobacter humi</name>
    <dbReference type="NCBI Taxonomy" id="1888173"/>
    <lineage>
        <taxon>Bacteria</taxon>
        <taxon>Pseudomonadati</taxon>
        <taxon>Pseudomonadota</taxon>
        <taxon>Gammaproteobacteria</taxon>
        <taxon>Lysobacterales</taxon>
        <taxon>Rhodanobacteraceae</taxon>
        <taxon>Rhodanobacter</taxon>
    </lineage>
</organism>
<sequence length="990" mass="108813">MPKRKLELLKRTQTHATELVNRIRETATSTGVVVVLGLSDADWLDLDDLLASIADATGPKVLFFGNGVADRSAIAAEMVGSGQLMEVIGDFSEVLSRLEVAGRYSPDQAASPDDPGRVTLGSGALNITPALRLRVEASGSIVDDEWTVEPSLVNAAEADIEFRRFHGGLGGFRLLMEGVLKGFSIKREFESDLWRAVQANLDRHPKSDGTVVLYGQSGTGKTLALARAAIYLRVQSKLPVLVATSRLPNYQDVEVFCEQAEKAGADATVLIVDANLPAHRYKDFANGLKSRGRRILVIGSSYESEEYESSNELGYVHAPVDLTEVEHHSLLELVRSHWSRGAAVSFGVEDGSNMLAMLYRHLSPGREKITAGLATEARHFERQLRERSKTVPVARGLSQLASQLVELGIAPSEGGVFDDQNVPDHLAQDSAAKLVDYVMVAGRLNCPVPLNLLMRVLSTKAPDLSLEQIAFLFRDLDLFRWKTGGAEGAEFMLAPRLQIEAELICRRRVADAAREIAYLVDLILGARSTGVDSSAERDFLFDLLQKLDRDGPRKDSYKAGYLEFANALKALRVSAGVRDASLMLRESVFRRQAVWSIDGGSAINASEHESLEILDSARATIEEALALIEAGEVRASKRTRLNLTAERASIYGYLAVQRQKASDTEGSWSDYLAARIASAKAIAMSDDYHALDIALWTSGDMLKSSTLPEARKAEVIAELYSVLDLVDGHSLRSSQRQRFLERSSRIASLIGDADLGADAVRELASVAPAAAIFLVAREMGKRMFDLDAEVDSNMIEVARTVSEFLLSKSGGVETEDFRCYRLLLQSKWIELTGQRLFHEERGSVPANPERAHELLEIVRRLNELLGSSTRNQERYLEAVLTWIVGDAVAAVEMWKSLSRDTEYEDRSRVVRRLVLSDESGSPKRFGGRVEGVGQSGWKVRVTGLNASVSLLEHDFPGEQLAPGRELQEFGIAFNYVGPIADPLVRPARRR</sequence>
<evidence type="ECO:0008006" key="3">
    <source>
        <dbReference type="Google" id="ProtNLM"/>
    </source>
</evidence>